<dbReference type="PANTHER" id="PTHR44376">
    <property type="entry name" value="TRANSCRIPTIONAL REGULATOR OF FILAMENTOUS GROWTH FLO8"/>
    <property type="match status" value="1"/>
</dbReference>
<keyword evidence="6" id="KW-1185">Reference proteome</keyword>
<name>A0AAN7R774_TRANT</name>
<feature type="repeat" description="WD" evidence="3">
    <location>
        <begin position="422"/>
        <end position="453"/>
    </location>
</feature>
<organism evidence="5 6">
    <name type="scientific">Trapa natans</name>
    <name type="common">Water chestnut</name>
    <dbReference type="NCBI Taxonomy" id="22666"/>
    <lineage>
        <taxon>Eukaryota</taxon>
        <taxon>Viridiplantae</taxon>
        <taxon>Streptophyta</taxon>
        <taxon>Embryophyta</taxon>
        <taxon>Tracheophyta</taxon>
        <taxon>Spermatophyta</taxon>
        <taxon>Magnoliopsida</taxon>
        <taxon>eudicotyledons</taxon>
        <taxon>Gunneridae</taxon>
        <taxon>Pentapetalae</taxon>
        <taxon>rosids</taxon>
        <taxon>malvids</taxon>
        <taxon>Myrtales</taxon>
        <taxon>Lythraceae</taxon>
        <taxon>Trapa</taxon>
    </lineage>
</organism>
<accession>A0AAN7R774</accession>
<dbReference type="AlphaFoldDB" id="A0AAN7R774"/>
<dbReference type="InterPro" id="IPR015943">
    <property type="entry name" value="WD40/YVTN_repeat-like_dom_sf"/>
</dbReference>
<dbReference type="PANTHER" id="PTHR44376:SF13">
    <property type="entry name" value="LISH DOMAIN-CONTAINING PROTEIN"/>
    <property type="match status" value="1"/>
</dbReference>
<dbReference type="InterPro" id="IPR006594">
    <property type="entry name" value="LisH"/>
</dbReference>
<dbReference type="EMBL" id="JAXQNO010000009">
    <property type="protein sequence ID" value="KAK4790775.1"/>
    <property type="molecule type" value="Genomic_DNA"/>
</dbReference>
<feature type="repeat" description="WD" evidence="3">
    <location>
        <begin position="507"/>
        <end position="544"/>
    </location>
</feature>
<dbReference type="Pfam" id="PF00400">
    <property type="entry name" value="WD40"/>
    <property type="match status" value="5"/>
</dbReference>
<dbReference type="PROSITE" id="PS50294">
    <property type="entry name" value="WD_REPEATS_REGION"/>
    <property type="match status" value="4"/>
</dbReference>
<dbReference type="Proteomes" id="UP001346149">
    <property type="component" value="Unassembled WGS sequence"/>
</dbReference>
<evidence type="ECO:0000313" key="6">
    <source>
        <dbReference type="Proteomes" id="UP001346149"/>
    </source>
</evidence>
<dbReference type="Gene3D" id="2.130.10.10">
    <property type="entry name" value="YVTN repeat-like/Quinoprotein amine dehydrogenase"/>
    <property type="match status" value="2"/>
</dbReference>
<dbReference type="InterPro" id="IPR036322">
    <property type="entry name" value="WD40_repeat_dom_sf"/>
</dbReference>
<proteinExistence type="predicted"/>
<sequence length="706" mass="77846">MSKTNWEADKMLDVYLHDYFVKRNLRATARAFQAESRVPIDTVAIDSPDGFLMEWWSVFWDIFAARDSEKISDGTASQAGQHSVTPQQLGKRHQQIPKQRHAQQQQLSKGTDSAICNKNIPLNMQRTASANALTRKMYEEKLKLPQQVELLRSGDDRVNLLEPYQLHMLQSAAVSEPPSGVTIHGVAGTSSGHFHEVHQSSRMNLGLRGEMNPVGISRTIGFEEPLPVMTGFDQGVSGLPLKGWPLTQLLNVNNQQQKLYLPNSHLTQQPVCQNNMMLPEQLVNYGVMTADDSFPNSLVGSDQGAENVSWPKKAQSVPVASSARILDTANVRGQLSISQSTLSAQFGRATSATPKGSSMSGVDALDSLKSPVMKSVDMDNHVENGSMEEYEAHDDVISNTGAGLSNRGKSCEGFSLKEVHLLSGAQNKIECCDFSSDGKYLVSGGYDKRATLWCTDSFVLMSELEEHSLWVTDVRFSPSMPRLATSSADKTIRIWNIDNPGSSLRTFTGHSCPVMSLDFHPIRDDFICSSDRDNEIRYWSVKSGCCSGVLKGGANHMRFQPRLGPCLAAASENVVSLHDVEIQICRQKLRGHKSTIRTLCWDLTGDRLVSLSDDLVQVWAIGSSIKGELVHQLNSNGKKFHSCVFHPTQPSVLIIGSYQTLELWDMKGQKTTTVRAHEQSISCLAASSTKGLVASAGYDKCIRIWE</sequence>
<dbReference type="InterPro" id="IPR019775">
    <property type="entry name" value="WD40_repeat_CS"/>
</dbReference>
<feature type="repeat" description="WD" evidence="3">
    <location>
        <begin position="674"/>
        <end position="706"/>
    </location>
</feature>
<keyword evidence="2" id="KW-0677">Repeat</keyword>
<evidence type="ECO:0000313" key="5">
    <source>
        <dbReference type="EMBL" id="KAK4790775.1"/>
    </source>
</evidence>
<feature type="compositionally biased region" description="Basic residues" evidence="4">
    <location>
        <begin position="90"/>
        <end position="101"/>
    </location>
</feature>
<dbReference type="PROSITE" id="PS50896">
    <property type="entry name" value="LISH"/>
    <property type="match status" value="1"/>
</dbReference>
<comment type="caution">
    <text evidence="5">The sequence shown here is derived from an EMBL/GenBank/DDBJ whole genome shotgun (WGS) entry which is preliminary data.</text>
</comment>
<protein>
    <recommendedName>
        <fullName evidence="7">Transcriptional corepressor LEUNIG-like</fullName>
    </recommendedName>
</protein>
<dbReference type="CDD" id="cd00200">
    <property type="entry name" value="WD40"/>
    <property type="match status" value="1"/>
</dbReference>
<evidence type="ECO:0008006" key="7">
    <source>
        <dbReference type="Google" id="ProtNLM"/>
    </source>
</evidence>
<dbReference type="InterPro" id="IPR044716">
    <property type="entry name" value="LEUNIG-like"/>
</dbReference>
<evidence type="ECO:0000256" key="4">
    <source>
        <dbReference type="SAM" id="MobiDB-lite"/>
    </source>
</evidence>
<dbReference type="SMART" id="SM00320">
    <property type="entry name" value="WD40"/>
    <property type="match status" value="7"/>
</dbReference>
<evidence type="ECO:0000256" key="2">
    <source>
        <dbReference type="ARBA" id="ARBA00022737"/>
    </source>
</evidence>
<evidence type="ECO:0000256" key="3">
    <source>
        <dbReference type="PROSITE-ProRule" id="PRU00221"/>
    </source>
</evidence>
<dbReference type="PROSITE" id="PS50082">
    <property type="entry name" value="WD_REPEATS_2"/>
    <property type="match status" value="4"/>
</dbReference>
<gene>
    <name evidence="5" type="ORF">SAY86_031188</name>
</gene>
<dbReference type="InterPro" id="IPR001680">
    <property type="entry name" value="WD40_rpt"/>
</dbReference>
<dbReference type="SUPFAM" id="SSF50978">
    <property type="entry name" value="WD40 repeat-like"/>
    <property type="match status" value="1"/>
</dbReference>
<evidence type="ECO:0000256" key="1">
    <source>
        <dbReference type="ARBA" id="ARBA00022574"/>
    </source>
</evidence>
<feature type="compositionally biased region" description="Polar residues" evidence="4">
    <location>
        <begin position="102"/>
        <end position="114"/>
    </location>
</feature>
<feature type="region of interest" description="Disordered" evidence="4">
    <location>
        <begin position="73"/>
        <end position="114"/>
    </location>
</feature>
<feature type="compositionally biased region" description="Polar residues" evidence="4">
    <location>
        <begin position="74"/>
        <end position="88"/>
    </location>
</feature>
<dbReference type="PROSITE" id="PS00678">
    <property type="entry name" value="WD_REPEATS_1"/>
    <property type="match status" value="1"/>
</dbReference>
<feature type="repeat" description="WD" evidence="3">
    <location>
        <begin position="464"/>
        <end position="499"/>
    </location>
</feature>
<keyword evidence="1 3" id="KW-0853">WD repeat</keyword>
<reference evidence="5 6" key="1">
    <citation type="journal article" date="2023" name="Hortic Res">
        <title>Pangenome of water caltrop reveals structural variations and asymmetric subgenome divergence after allopolyploidization.</title>
        <authorList>
            <person name="Zhang X."/>
            <person name="Chen Y."/>
            <person name="Wang L."/>
            <person name="Yuan Y."/>
            <person name="Fang M."/>
            <person name="Shi L."/>
            <person name="Lu R."/>
            <person name="Comes H.P."/>
            <person name="Ma Y."/>
            <person name="Chen Y."/>
            <person name="Huang G."/>
            <person name="Zhou Y."/>
            <person name="Zheng Z."/>
            <person name="Qiu Y."/>
        </authorList>
    </citation>
    <scope>NUCLEOTIDE SEQUENCE [LARGE SCALE GENOMIC DNA]</scope>
    <source>
        <strain evidence="5">F231</strain>
    </source>
</reference>
<dbReference type="GO" id="GO:0003714">
    <property type="term" value="F:transcription corepressor activity"/>
    <property type="evidence" value="ECO:0007669"/>
    <property type="project" value="InterPro"/>
</dbReference>